<dbReference type="Proteomes" id="UP000465306">
    <property type="component" value="Unassembled WGS sequence"/>
</dbReference>
<organism evidence="1 2">
    <name type="scientific">Mycobacterium kubicae</name>
    <dbReference type="NCBI Taxonomy" id="120959"/>
    <lineage>
        <taxon>Bacteria</taxon>
        <taxon>Bacillati</taxon>
        <taxon>Actinomycetota</taxon>
        <taxon>Actinomycetes</taxon>
        <taxon>Mycobacteriales</taxon>
        <taxon>Mycobacteriaceae</taxon>
        <taxon>Mycobacterium</taxon>
        <taxon>Mycobacterium simiae complex</taxon>
    </lineage>
</organism>
<gene>
    <name evidence="1" type="ORF">MKUB_34520</name>
</gene>
<protein>
    <submittedName>
        <fullName evidence="1">Uncharacterized protein</fullName>
    </submittedName>
</protein>
<sequence length="54" mass="6106">MTVTCQRSGELLAAITDQVISMDDRNPHRVSLLGTHHGRLELREYPMLSGRETL</sequence>
<evidence type="ECO:0000313" key="2">
    <source>
        <dbReference type="Proteomes" id="UP000465306"/>
    </source>
</evidence>
<dbReference type="EMBL" id="BLKU01000005">
    <property type="protein sequence ID" value="GFG65962.1"/>
    <property type="molecule type" value="Genomic_DNA"/>
</dbReference>
<name>A0ABQ1BQH7_9MYCO</name>
<accession>A0ABQ1BQH7</accession>
<evidence type="ECO:0000313" key="1">
    <source>
        <dbReference type="EMBL" id="GFG65962.1"/>
    </source>
</evidence>
<comment type="caution">
    <text evidence="1">The sequence shown here is derived from an EMBL/GenBank/DDBJ whole genome shotgun (WGS) entry which is preliminary data.</text>
</comment>
<keyword evidence="2" id="KW-1185">Reference proteome</keyword>
<proteinExistence type="predicted"/>
<reference evidence="1 2" key="1">
    <citation type="journal article" date="2019" name="Emerg. Microbes Infect.">
        <title>Comprehensive subspecies identification of 175 nontuberculous mycobacteria species based on 7547 genomic profiles.</title>
        <authorList>
            <person name="Matsumoto Y."/>
            <person name="Kinjo T."/>
            <person name="Motooka D."/>
            <person name="Nabeya D."/>
            <person name="Jung N."/>
            <person name="Uechi K."/>
            <person name="Horii T."/>
            <person name="Iida T."/>
            <person name="Fujita J."/>
            <person name="Nakamura S."/>
        </authorList>
    </citation>
    <scope>NUCLEOTIDE SEQUENCE [LARGE SCALE GENOMIC DNA]</scope>
    <source>
        <strain evidence="1 2">JCM 13573</strain>
    </source>
</reference>